<feature type="region of interest" description="Disordered" evidence="1">
    <location>
        <begin position="54"/>
        <end position="87"/>
    </location>
</feature>
<protein>
    <submittedName>
        <fullName evidence="2">Uncharacterized protein</fullName>
    </submittedName>
</protein>
<reference evidence="2" key="1">
    <citation type="submission" date="2020-10" db="EMBL/GenBank/DDBJ databases">
        <authorList>
            <person name="Han B."/>
            <person name="Lu T."/>
            <person name="Zhao Q."/>
            <person name="Huang X."/>
            <person name="Zhao Y."/>
        </authorList>
    </citation>
    <scope>NUCLEOTIDE SEQUENCE</scope>
</reference>
<sequence length="164" mass="18800">MAAHATIPFSSSSTLQTLTRILSQPEDRQLCLIFLRFPVVAALLMLARPLPPPRLDVRRGRPQRHHSSPATPLPLRSMTPTSHVRSSNRPHRQIWYLSIPHRGRRPRCCPIVAFLEPPRRRHLHWFPQQAAIQDPWLGYMAVAARKEAVAKKGLQHHSRHDLGL</sequence>
<keyword evidence="3" id="KW-1185">Reference proteome</keyword>
<comment type="caution">
    <text evidence="2">The sequence shown here is derived from an EMBL/GenBank/DDBJ whole genome shotgun (WGS) entry which is preliminary data.</text>
</comment>
<gene>
    <name evidence="2" type="ORF">NCGR_LOCUS59332</name>
</gene>
<dbReference type="Proteomes" id="UP000604825">
    <property type="component" value="Unassembled WGS sequence"/>
</dbReference>
<name>A0A811S2D6_9POAL</name>
<organism evidence="2 3">
    <name type="scientific">Miscanthus lutarioriparius</name>
    <dbReference type="NCBI Taxonomy" id="422564"/>
    <lineage>
        <taxon>Eukaryota</taxon>
        <taxon>Viridiplantae</taxon>
        <taxon>Streptophyta</taxon>
        <taxon>Embryophyta</taxon>
        <taxon>Tracheophyta</taxon>
        <taxon>Spermatophyta</taxon>
        <taxon>Magnoliopsida</taxon>
        <taxon>Liliopsida</taxon>
        <taxon>Poales</taxon>
        <taxon>Poaceae</taxon>
        <taxon>PACMAD clade</taxon>
        <taxon>Panicoideae</taxon>
        <taxon>Andropogonodae</taxon>
        <taxon>Andropogoneae</taxon>
        <taxon>Saccharinae</taxon>
        <taxon>Miscanthus</taxon>
    </lineage>
</organism>
<accession>A0A811S2D6</accession>
<proteinExistence type="predicted"/>
<dbReference type="EMBL" id="CAJGYO010000018">
    <property type="protein sequence ID" value="CAD6335234.1"/>
    <property type="molecule type" value="Genomic_DNA"/>
</dbReference>
<evidence type="ECO:0000313" key="2">
    <source>
        <dbReference type="EMBL" id="CAD6335234.1"/>
    </source>
</evidence>
<evidence type="ECO:0000313" key="3">
    <source>
        <dbReference type="Proteomes" id="UP000604825"/>
    </source>
</evidence>
<dbReference type="AlphaFoldDB" id="A0A811S2D6"/>
<evidence type="ECO:0000256" key="1">
    <source>
        <dbReference type="SAM" id="MobiDB-lite"/>
    </source>
</evidence>